<dbReference type="Proteomes" id="UP000266861">
    <property type="component" value="Unassembled WGS sequence"/>
</dbReference>
<keyword evidence="8" id="KW-0746">Sphingolipid metabolism</keyword>
<keyword evidence="12 17" id="KW-0456">Lyase</keyword>
<keyword evidence="11 18" id="KW-0472">Membrane</keyword>
<dbReference type="Gene3D" id="6.10.140.2150">
    <property type="match status" value="1"/>
</dbReference>
<dbReference type="GO" id="GO:0008117">
    <property type="term" value="F:sphinganine-1-phosphate aldolase activity"/>
    <property type="evidence" value="ECO:0007669"/>
    <property type="project" value="UniProtKB-EC"/>
</dbReference>
<dbReference type="GO" id="GO:0005789">
    <property type="term" value="C:endoplasmic reticulum membrane"/>
    <property type="evidence" value="ECO:0007669"/>
    <property type="project" value="UniProtKB-SubCell"/>
</dbReference>
<reference evidence="19 20" key="1">
    <citation type="submission" date="2018-08" db="EMBL/GenBank/DDBJ databases">
        <title>Genome and evolution of the arbuscular mycorrhizal fungus Diversispora epigaea (formerly Glomus versiforme) and its bacterial endosymbionts.</title>
        <authorList>
            <person name="Sun X."/>
            <person name="Fei Z."/>
            <person name="Harrison M."/>
        </authorList>
    </citation>
    <scope>NUCLEOTIDE SEQUENCE [LARGE SCALE GENOMIC DNA]</scope>
    <source>
        <strain evidence="19 20">IT104</strain>
    </source>
</reference>
<dbReference type="EMBL" id="PQFF01000020">
    <property type="protein sequence ID" value="RHZ88506.1"/>
    <property type="molecule type" value="Genomic_DNA"/>
</dbReference>
<dbReference type="EC" id="4.1.2.27" evidence="14"/>
<comment type="subcellular location">
    <subcellularLocation>
        <location evidence="2">Endoplasmic reticulum membrane</location>
        <topology evidence="2">Single-pass membrane protein</topology>
    </subcellularLocation>
</comment>
<keyword evidence="7 16" id="KW-0663">Pyridoxal phosphate</keyword>
<dbReference type="Gene3D" id="3.40.640.10">
    <property type="entry name" value="Type I PLP-dependent aspartate aminotransferase-like (Major domain)"/>
    <property type="match status" value="1"/>
</dbReference>
<evidence type="ECO:0000256" key="14">
    <source>
        <dbReference type="ARBA" id="ARBA00038965"/>
    </source>
</evidence>
<dbReference type="Gene3D" id="3.90.1150.10">
    <property type="entry name" value="Aspartate Aminotransferase, domain 1"/>
    <property type="match status" value="1"/>
</dbReference>
<evidence type="ECO:0000256" key="13">
    <source>
        <dbReference type="ARBA" id="ARBA00038302"/>
    </source>
</evidence>
<feature type="transmembrane region" description="Helical" evidence="18">
    <location>
        <begin position="16"/>
        <end position="39"/>
    </location>
</feature>
<evidence type="ECO:0000256" key="15">
    <source>
        <dbReference type="ARBA" id="ARBA00042568"/>
    </source>
</evidence>
<dbReference type="InterPro" id="IPR002129">
    <property type="entry name" value="PyrdxlP-dep_de-COase"/>
</dbReference>
<evidence type="ECO:0000256" key="11">
    <source>
        <dbReference type="ARBA" id="ARBA00023136"/>
    </source>
</evidence>
<evidence type="ECO:0000256" key="10">
    <source>
        <dbReference type="ARBA" id="ARBA00023098"/>
    </source>
</evidence>
<dbReference type="STRING" id="1348612.A0A397JR55"/>
<evidence type="ECO:0000256" key="6">
    <source>
        <dbReference type="ARBA" id="ARBA00022824"/>
    </source>
</evidence>
<evidence type="ECO:0000256" key="8">
    <source>
        <dbReference type="ARBA" id="ARBA00022919"/>
    </source>
</evidence>
<accession>A0A397JR55</accession>
<dbReference type="InterPro" id="IPR015421">
    <property type="entry name" value="PyrdxlP-dep_Trfase_major"/>
</dbReference>
<dbReference type="InterPro" id="IPR015422">
    <property type="entry name" value="PyrdxlP-dep_Trfase_small"/>
</dbReference>
<dbReference type="PANTHER" id="PTHR42735:SF6">
    <property type="entry name" value="SPHINGOSINE-1-PHOSPHATE LYASE 1"/>
    <property type="match status" value="1"/>
</dbReference>
<protein>
    <recommendedName>
        <fullName evidence="14">sphinganine-1-phosphate aldolase</fullName>
        <ecNumber evidence="14">4.1.2.27</ecNumber>
    </recommendedName>
    <alternativeName>
        <fullName evidence="15">Sphingosine-1-phosphate aldolase</fullName>
    </alternativeName>
</protein>
<evidence type="ECO:0000256" key="1">
    <source>
        <dbReference type="ARBA" id="ARBA00001933"/>
    </source>
</evidence>
<dbReference type="InterPro" id="IPR050477">
    <property type="entry name" value="GrpII_AminoAcid_Decarb"/>
</dbReference>
<keyword evidence="9 18" id="KW-1133">Transmembrane helix</keyword>
<keyword evidence="10" id="KW-0443">Lipid metabolism</keyword>
<evidence type="ECO:0000313" key="20">
    <source>
        <dbReference type="Proteomes" id="UP000266861"/>
    </source>
</evidence>
<proteinExistence type="inferred from homology"/>
<evidence type="ECO:0000256" key="7">
    <source>
        <dbReference type="ARBA" id="ARBA00022898"/>
    </source>
</evidence>
<sequence length="547" mass="60114">MSAEIKTFSKLSISQIILMFINSPHLTLLKNIIFVFVIYRYGRILLNKLAVQGFRRTLDDLYKIVGSKIIEVVRSTPSGKAKIQGDLDKVIKGIEEKFAPKEEGIPRYINLPDIGFDNQKLREELKRYEGNQDANWENGRVSGTVYHGGREHSKIISEAYAMFSNTNPLHPAVFPGVRKMEAEIVSMVLKLYNAPSSSAGTTTSGGTESILMACKAYRDWGKNEKGITEPEMVVPDTIHAAFDKAADYFNIKIVHVPIDPVTCRVDTVAMSRAINKNTIMIAGSAPNFPHGIIDDIPSLAAIAKKYNIGMHVDCCLGSFLVPFLEAAGFPAQPFDFRIPGVTSISCDTHKYGFAPKGSSVIMYRTKALRKYQYFFAPEWTGGIYASPAMAGSRPGALIAGCWTALMRLGKYGYIDATKKIVGCTKKIEAGVRKIDDLFVFGKPLVSVIAFGSNTLNIYNIGDRMNERGWSLCSLQNPPAIHIACTLLTVPHAEQFIKDLQDCVNETKSDPNKNSEGTAAIYGMAASLPDKSIVNEVACGFLDALYSV</sequence>
<evidence type="ECO:0000256" key="3">
    <source>
        <dbReference type="ARBA" id="ARBA00004760"/>
    </source>
</evidence>
<comment type="similarity">
    <text evidence="13">Belongs to the group II decarboxylase family. Sphingosine-1-phosphate lyase subfamily.</text>
</comment>
<dbReference type="FunFam" id="3.40.640.10:FF:000020">
    <property type="entry name" value="sphingosine-1-phosphate lyase 1"/>
    <property type="match status" value="1"/>
</dbReference>
<organism evidence="19 20">
    <name type="scientific">Diversispora epigaea</name>
    <dbReference type="NCBI Taxonomy" id="1348612"/>
    <lineage>
        <taxon>Eukaryota</taxon>
        <taxon>Fungi</taxon>
        <taxon>Fungi incertae sedis</taxon>
        <taxon>Mucoromycota</taxon>
        <taxon>Glomeromycotina</taxon>
        <taxon>Glomeromycetes</taxon>
        <taxon>Diversisporales</taxon>
        <taxon>Diversisporaceae</taxon>
        <taxon>Diversispora</taxon>
    </lineage>
</organism>
<dbReference type="GO" id="GO:0030149">
    <property type="term" value="P:sphingolipid catabolic process"/>
    <property type="evidence" value="ECO:0007669"/>
    <property type="project" value="TreeGrafter"/>
</dbReference>
<comment type="pathway">
    <text evidence="4">Sphingolipid metabolism.</text>
</comment>
<comment type="caution">
    <text evidence="19">The sequence shown here is derived from an EMBL/GenBank/DDBJ whole genome shotgun (WGS) entry which is preliminary data.</text>
</comment>
<evidence type="ECO:0000256" key="4">
    <source>
        <dbReference type="ARBA" id="ARBA00004991"/>
    </source>
</evidence>
<dbReference type="InterPro" id="IPR015424">
    <property type="entry name" value="PyrdxlP-dep_Trfase"/>
</dbReference>
<evidence type="ECO:0000256" key="9">
    <source>
        <dbReference type="ARBA" id="ARBA00022989"/>
    </source>
</evidence>
<evidence type="ECO:0000256" key="17">
    <source>
        <dbReference type="RuleBase" id="RU000382"/>
    </source>
</evidence>
<evidence type="ECO:0000256" key="5">
    <source>
        <dbReference type="ARBA" id="ARBA00022692"/>
    </source>
</evidence>
<dbReference type="GO" id="GO:0030170">
    <property type="term" value="F:pyridoxal phosphate binding"/>
    <property type="evidence" value="ECO:0007669"/>
    <property type="project" value="InterPro"/>
</dbReference>
<keyword evidence="5 18" id="KW-0812">Transmembrane</keyword>
<keyword evidence="6" id="KW-0256">Endoplasmic reticulum</keyword>
<comment type="cofactor">
    <cofactor evidence="1 16 17">
        <name>pyridoxal 5'-phosphate</name>
        <dbReference type="ChEBI" id="CHEBI:597326"/>
    </cofactor>
</comment>
<dbReference type="Pfam" id="PF00282">
    <property type="entry name" value="Pyridoxal_deC"/>
    <property type="match status" value="1"/>
</dbReference>
<dbReference type="CDD" id="cd06450">
    <property type="entry name" value="DOPA_deC_like"/>
    <property type="match status" value="1"/>
</dbReference>
<evidence type="ECO:0000256" key="12">
    <source>
        <dbReference type="ARBA" id="ARBA00023239"/>
    </source>
</evidence>
<name>A0A397JR55_9GLOM</name>
<dbReference type="AlphaFoldDB" id="A0A397JR55"/>
<dbReference type="SUPFAM" id="SSF53383">
    <property type="entry name" value="PLP-dependent transferases"/>
    <property type="match status" value="1"/>
</dbReference>
<gene>
    <name evidence="19" type="ORF">Glove_22g74</name>
</gene>
<evidence type="ECO:0000313" key="19">
    <source>
        <dbReference type="EMBL" id="RHZ88506.1"/>
    </source>
</evidence>
<comment type="pathway">
    <text evidence="3">Lipid metabolism; sphingolipid metabolism.</text>
</comment>
<evidence type="ECO:0000256" key="18">
    <source>
        <dbReference type="SAM" id="Phobius"/>
    </source>
</evidence>
<feature type="modified residue" description="N6-(pyridoxal phosphate)lysine" evidence="16">
    <location>
        <position position="350"/>
    </location>
</feature>
<evidence type="ECO:0000256" key="16">
    <source>
        <dbReference type="PIRSR" id="PIRSR602129-50"/>
    </source>
</evidence>
<dbReference type="FunFam" id="6.10.140.2150:FF:000001">
    <property type="entry name" value="Sphingosine-1-phosphate lyase 1"/>
    <property type="match status" value="1"/>
</dbReference>
<dbReference type="OrthoDB" id="10254570at2759"/>
<keyword evidence="20" id="KW-1185">Reference proteome</keyword>
<dbReference type="GO" id="GO:0019752">
    <property type="term" value="P:carboxylic acid metabolic process"/>
    <property type="evidence" value="ECO:0007669"/>
    <property type="project" value="InterPro"/>
</dbReference>
<dbReference type="PANTHER" id="PTHR42735">
    <property type="match status" value="1"/>
</dbReference>
<evidence type="ECO:0000256" key="2">
    <source>
        <dbReference type="ARBA" id="ARBA00004389"/>
    </source>
</evidence>